<dbReference type="EMBL" id="GISG01285033">
    <property type="protein sequence ID" value="MBA4679905.1"/>
    <property type="molecule type" value="Transcribed_RNA"/>
</dbReference>
<evidence type="ECO:0000313" key="2">
    <source>
        <dbReference type="EMBL" id="MBA4679905.1"/>
    </source>
</evidence>
<organism evidence="2">
    <name type="scientific">Opuntia streptacantha</name>
    <name type="common">Prickly pear cactus</name>
    <name type="synonym">Opuntia cardona</name>
    <dbReference type="NCBI Taxonomy" id="393608"/>
    <lineage>
        <taxon>Eukaryota</taxon>
        <taxon>Viridiplantae</taxon>
        <taxon>Streptophyta</taxon>
        <taxon>Embryophyta</taxon>
        <taxon>Tracheophyta</taxon>
        <taxon>Spermatophyta</taxon>
        <taxon>Magnoliopsida</taxon>
        <taxon>eudicotyledons</taxon>
        <taxon>Gunneridae</taxon>
        <taxon>Pentapetalae</taxon>
        <taxon>Caryophyllales</taxon>
        <taxon>Cactineae</taxon>
        <taxon>Cactaceae</taxon>
        <taxon>Opuntioideae</taxon>
        <taxon>Opuntia</taxon>
    </lineage>
</organism>
<evidence type="ECO:0000256" key="1">
    <source>
        <dbReference type="SAM" id="MobiDB-lite"/>
    </source>
</evidence>
<accession>A0A7C9F7D9</accession>
<feature type="region of interest" description="Disordered" evidence="1">
    <location>
        <begin position="1"/>
        <end position="35"/>
    </location>
</feature>
<sequence>MIHKTMKGSLQEAEKRKGTKKESGTKTGIENERGTRIDTGTGTVIAIENVIAIRIDTGTAVREGSVAGTGKMMIITTAVDIMKDEGIMLRTERIGIDVLLVPGPEPDLITDQGHALIHVQDRDRVHVPKVKGSADLIWLLQLRQCWPVLLFLLFLKVILGNLPR</sequence>
<reference evidence="2" key="1">
    <citation type="journal article" date="2013" name="J. Plant Res.">
        <title>Effect of fungi and light on seed germination of three Opuntia species from semiarid lands of central Mexico.</title>
        <authorList>
            <person name="Delgado-Sanchez P."/>
            <person name="Jimenez-Bremont J.F."/>
            <person name="Guerrero-Gonzalez Mde L."/>
            <person name="Flores J."/>
        </authorList>
    </citation>
    <scope>NUCLEOTIDE SEQUENCE</scope>
    <source>
        <tissue evidence="2">Cladode</tissue>
    </source>
</reference>
<dbReference type="EMBL" id="GISG01285043">
    <property type="protein sequence ID" value="MBA4679913.1"/>
    <property type="molecule type" value="Transcribed_RNA"/>
</dbReference>
<protein>
    <submittedName>
        <fullName evidence="2">Uncharacterized protein</fullName>
    </submittedName>
</protein>
<reference evidence="2" key="2">
    <citation type="submission" date="2020-07" db="EMBL/GenBank/DDBJ databases">
        <authorList>
            <person name="Vera ALvarez R."/>
            <person name="Arias-Moreno D.M."/>
            <person name="Jimenez-Jacinto V."/>
            <person name="Jimenez-Bremont J.F."/>
            <person name="Swaminathan K."/>
            <person name="Moose S.P."/>
            <person name="Guerrero-Gonzalez M.L."/>
            <person name="Marino-Ramirez L."/>
            <person name="Landsman D."/>
            <person name="Rodriguez-Kessler M."/>
            <person name="Delgado-Sanchez P."/>
        </authorList>
    </citation>
    <scope>NUCLEOTIDE SEQUENCE</scope>
    <source>
        <tissue evidence="2">Cladode</tissue>
    </source>
</reference>
<feature type="compositionally biased region" description="Basic and acidic residues" evidence="1">
    <location>
        <begin position="12"/>
        <end position="35"/>
    </location>
</feature>
<proteinExistence type="predicted"/>
<name>A0A7C9F7D9_OPUST</name>
<dbReference type="AlphaFoldDB" id="A0A7C9F7D9"/>